<evidence type="ECO:0000256" key="2">
    <source>
        <dbReference type="SAM" id="Phobius"/>
    </source>
</evidence>
<evidence type="ECO:0000259" key="3">
    <source>
        <dbReference type="PROSITE" id="PS50004"/>
    </source>
</evidence>
<dbReference type="SMART" id="SM00239">
    <property type="entry name" value="C2"/>
    <property type="match status" value="2"/>
</dbReference>
<dbReference type="PROSITE" id="PS50004">
    <property type="entry name" value="C2"/>
    <property type="match status" value="1"/>
</dbReference>
<dbReference type="InterPro" id="IPR000008">
    <property type="entry name" value="C2_dom"/>
</dbReference>
<dbReference type="Pfam" id="PF00168">
    <property type="entry name" value="C2"/>
    <property type="match status" value="2"/>
</dbReference>
<dbReference type="Proteomes" id="UP000694941">
    <property type="component" value="Unplaced"/>
</dbReference>
<keyword evidence="2" id="KW-1133">Transmembrane helix</keyword>
<dbReference type="GeneID" id="106463358"/>
<reference evidence="5" key="1">
    <citation type="submission" date="2025-08" db="UniProtKB">
        <authorList>
            <consortium name="RefSeq"/>
        </authorList>
    </citation>
    <scope>IDENTIFICATION</scope>
    <source>
        <tissue evidence="5">Muscle</tissue>
    </source>
</reference>
<proteinExistence type="predicted"/>
<sequence length="410" mass="46098">MQPTATKPKTLPRTPESQLHLTMKRRQEEPAKPQVQTDPITEQEPLDGDVPSLRHPLLLTLGAVGFASVIAIIIGFAIYRRWKRQRSYEELGKDSAVERYSRKSADASIYGCITQERPIDFVVPTMSLPVQHSPGEASLSSGSSPDAILWSRLSLIDSGTSDPSESSLFGGLNPELYKVCHNDTGEEFIFPDDHRGRLWFSLEYDAVKERLVLQLIKGKNFPSRTLGSVNCCDPFVRIFLLPDERRYLQTKVAKKTCNPKFEEQFIFQVSPDLGELLVSLTYSQNLERLTITIFEAQGLQIPEDSSMAGSYVKLTLMIDNKPVKTKKSSVARKTAEPKNNETFIFRLGSNCVSTASLILQVIVANGNQKDKCLGRIVLGSYMFARGKALEHWNEIVAGNHHQVRYWHKLT</sequence>
<accession>A0ABM1SSE3</accession>
<evidence type="ECO:0000313" key="5">
    <source>
        <dbReference type="RefSeq" id="XP_022246549.1"/>
    </source>
</evidence>
<dbReference type="PANTHER" id="PTHR10024">
    <property type="entry name" value="SYNAPTOTAGMIN"/>
    <property type="match status" value="1"/>
</dbReference>
<feature type="region of interest" description="Disordered" evidence="1">
    <location>
        <begin position="1"/>
        <end position="48"/>
    </location>
</feature>
<gene>
    <name evidence="5" type="primary">LOC106463358</name>
</gene>
<protein>
    <submittedName>
        <fullName evidence="5">Synaptotagmin-15-like</fullName>
    </submittedName>
</protein>
<keyword evidence="2" id="KW-0812">Transmembrane</keyword>
<feature type="domain" description="C2" evidence="3">
    <location>
        <begin position="272"/>
        <end position="393"/>
    </location>
</feature>
<keyword evidence="2" id="KW-0472">Membrane</keyword>
<name>A0ABM1SSE3_LIMPO</name>
<feature type="transmembrane region" description="Helical" evidence="2">
    <location>
        <begin position="57"/>
        <end position="79"/>
    </location>
</feature>
<dbReference type="RefSeq" id="XP_022246549.1">
    <property type="nucleotide sequence ID" value="XM_022390841.1"/>
</dbReference>
<keyword evidence="4" id="KW-1185">Reference proteome</keyword>
<dbReference type="SUPFAM" id="SSF49562">
    <property type="entry name" value="C2 domain (Calcium/lipid-binding domain, CaLB)"/>
    <property type="match status" value="2"/>
</dbReference>
<evidence type="ECO:0000256" key="1">
    <source>
        <dbReference type="SAM" id="MobiDB-lite"/>
    </source>
</evidence>
<organism evidence="4 5">
    <name type="scientific">Limulus polyphemus</name>
    <name type="common">Atlantic horseshoe crab</name>
    <dbReference type="NCBI Taxonomy" id="6850"/>
    <lineage>
        <taxon>Eukaryota</taxon>
        <taxon>Metazoa</taxon>
        <taxon>Ecdysozoa</taxon>
        <taxon>Arthropoda</taxon>
        <taxon>Chelicerata</taxon>
        <taxon>Merostomata</taxon>
        <taxon>Xiphosura</taxon>
        <taxon>Limulidae</taxon>
        <taxon>Limulus</taxon>
    </lineage>
</organism>
<evidence type="ECO:0000313" key="4">
    <source>
        <dbReference type="Proteomes" id="UP000694941"/>
    </source>
</evidence>
<dbReference type="PANTHER" id="PTHR10024:SF234">
    <property type="entry name" value="SYNAPTOTAGMIN-15-RELATED"/>
    <property type="match status" value="1"/>
</dbReference>
<dbReference type="Gene3D" id="2.60.40.150">
    <property type="entry name" value="C2 domain"/>
    <property type="match status" value="2"/>
</dbReference>
<dbReference type="InterPro" id="IPR035892">
    <property type="entry name" value="C2_domain_sf"/>
</dbReference>